<protein>
    <submittedName>
        <fullName evidence="2">Uncharacterized protein</fullName>
    </submittedName>
</protein>
<dbReference type="Proteomes" id="UP000887560">
    <property type="component" value="Unplaced"/>
</dbReference>
<keyword evidence="1" id="KW-1185">Reference proteome</keyword>
<evidence type="ECO:0000313" key="1">
    <source>
        <dbReference type="Proteomes" id="UP000887560"/>
    </source>
</evidence>
<dbReference type="AlphaFoldDB" id="A0A915NSE3"/>
<proteinExistence type="predicted"/>
<reference evidence="2" key="1">
    <citation type="submission" date="2022-11" db="UniProtKB">
        <authorList>
            <consortium name="WormBaseParasite"/>
        </authorList>
    </citation>
    <scope>IDENTIFICATION</scope>
</reference>
<evidence type="ECO:0000313" key="2">
    <source>
        <dbReference type="WBParaSite" id="scf7180000421398.g6816"/>
    </source>
</evidence>
<name>A0A915NSE3_9BILA</name>
<accession>A0A915NSE3</accession>
<organism evidence="1 2">
    <name type="scientific">Meloidogyne floridensis</name>
    <dbReference type="NCBI Taxonomy" id="298350"/>
    <lineage>
        <taxon>Eukaryota</taxon>
        <taxon>Metazoa</taxon>
        <taxon>Ecdysozoa</taxon>
        <taxon>Nematoda</taxon>
        <taxon>Chromadorea</taxon>
        <taxon>Rhabditida</taxon>
        <taxon>Tylenchina</taxon>
        <taxon>Tylenchomorpha</taxon>
        <taxon>Tylenchoidea</taxon>
        <taxon>Meloidogynidae</taxon>
        <taxon>Meloidogyninae</taxon>
        <taxon>Meloidogyne</taxon>
    </lineage>
</organism>
<dbReference type="WBParaSite" id="scf7180000421398.g6816">
    <property type="protein sequence ID" value="scf7180000421398.g6816"/>
    <property type="gene ID" value="scf7180000421398.g6816"/>
</dbReference>
<sequence length="74" mass="8699">MNDLEKYLLEGFRQFISIWILKTELDDNEDDQITVNNDDTEWKLVAAITPLLTLGSYEFYLDEEGVTKERVKIV</sequence>